<reference evidence="2 3" key="1">
    <citation type="submission" date="2019-03" db="EMBL/GenBank/DDBJ databases">
        <title>Single cell metagenomics reveals metabolic interactions within the superorganism composed of flagellate Streblomastix strix and complex community of Bacteroidetes bacteria on its surface.</title>
        <authorList>
            <person name="Treitli S.C."/>
            <person name="Kolisko M."/>
            <person name="Husnik F."/>
            <person name="Keeling P."/>
            <person name="Hampl V."/>
        </authorList>
    </citation>
    <scope>NUCLEOTIDE SEQUENCE [LARGE SCALE GENOMIC DNA]</scope>
    <source>
        <strain evidence="2">ST1C</strain>
    </source>
</reference>
<proteinExistence type="predicted"/>
<sequence>MPLTAILSKSEFQSLVGRYHCNEIYLGNEQRQGGRFVEDQLEDDDDDEWIPNETDQQQRFLLQSLRKNNRIINAQQSKILDQTIKSQSCQQSSSTHPVTPTSKQNRESILHLSPSTKHRDQRLQQIPESLLKQKLGRNLFFESLDLPCEEIIKDLFLDMLEHVHNVKDANLRSGTLAVLQKFWEGTLRTTHQEVIQLSPSDYWILFEQSKEPAIATLVKFAADMLSVVSQEADVAFVFLMSPVIQTACSPLNHDMLIECFKVWSPQNPLILDHLDLVWFVSRL</sequence>
<evidence type="ECO:0000313" key="2">
    <source>
        <dbReference type="EMBL" id="KAA6393741.1"/>
    </source>
</evidence>
<feature type="region of interest" description="Disordered" evidence="1">
    <location>
        <begin position="84"/>
        <end position="106"/>
    </location>
</feature>
<evidence type="ECO:0000313" key="3">
    <source>
        <dbReference type="Proteomes" id="UP000324800"/>
    </source>
</evidence>
<name>A0A5J4WFS8_9EUKA</name>
<gene>
    <name evidence="2" type="ORF">EZS28_010731</name>
</gene>
<dbReference type="AlphaFoldDB" id="A0A5J4WFS8"/>
<protein>
    <submittedName>
        <fullName evidence="2">Uncharacterized protein</fullName>
    </submittedName>
</protein>
<dbReference type="EMBL" id="SNRW01002154">
    <property type="protein sequence ID" value="KAA6393741.1"/>
    <property type="molecule type" value="Genomic_DNA"/>
</dbReference>
<comment type="caution">
    <text evidence="2">The sequence shown here is derived from an EMBL/GenBank/DDBJ whole genome shotgun (WGS) entry which is preliminary data.</text>
</comment>
<dbReference type="Proteomes" id="UP000324800">
    <property type="component" value="Unassembled WGS sequence"/>
</dbReference>
<feature type="compositionally biased region" description="Polar residues" evidence="1">
    <location>
        <begin position="84"/>
        <end position="103"/>
    </location>
</feature>
<evidence type="ECO:0000256" key="1">
    <source>
        <dbReference type="SAM" id="MobiDB-lite"/>
    </source>
</evidence>
<organism evidence="2 3">
    <name type="scientific">Streblomastix strix</name>
    <dbReference type="NCBI Taxonomy" id="222440"/>
    <lineage>
        <taxon>Eukaryota</taxon>
        <taxon>Metamonada</taxon>
        <taxon>Preaxostyla</taxon>
        <taxon>Oxymonadida</taxon>
        <taxon>Streblomastigidae</taxon>
        <taxon>Streblomastix</taxon>
    </lineage>
</organism>
<accession>A0A5J4WFS8</accession>